<dbReference type="Gene3D" id="3.30.450.150">
    <property type="entry name" value="Haem-degrading domain"/>
    <property type="match status" value="1"/>
</dbReference>
<organism evidence="1 2">
    <name type="scientific">Brachyspira innocens</name>
    <dbReference type="NCBI Taxonomy" id="13264"/>
    <lineage>
        <taxon>Bacteria</taxon>
        <taxon>Pseudomonadati</taxon>
        <taxon>Spirochaetota</taxon>
        <taxon>Spirochaetia</taxon>
        <taxon>Brachyspirales</taxon>
        <taxon>Brachyspiraceae</taxon>
        <taxon>Brachyspira</taxon>
    </lineage>
</organism>
<proteinExistence type="predicted"/>
<reference evidence="1" key="1">
    <citation type="submission" date="2023-07" db="EMBL/GenBank/DDBJ databases">
        <title>Mucosal microbiota of week-old chicken and adult hens.</title>
        <authorList>
            <person name="Volf J."/>
            <person name="Karasova D."/>
            <person name="Crhanova M."/>
            <person name="Faldynova M."/>
            <person name="Prikrylova H."/>
            <person name="Zeman M."/>
            <person name="Babak V."/>
            <person name="Rajova J."/>
            <person name="Rychlik I."/>
        </authorList>
    </citation>
    <scope>NUCLEOTIDE SEQUENCE</scope>
    <source>
        <strain evidence="1">ET902</strain>
    </source>
</reference>
<dbReference type="Proteomes" id="UP001175147">
    <property type="component" value="Unassembled WGS sequence"/>
</dbReference>
<name>A0ABT8YYJ2_9SPIR</name>
<dbReference type="InterPro" id="IPR038084">
    <property type="entry name" value="PduO/GlcC-like_sf"/>
</dbReference>
<dbReference type="RefSeq" id="WP_304384939.1">
    <property type="nucleotide sequence ID" value="NZ_JAUPBL010000023.1"/>
</dbReference>
<keyword evidence="2" id="KW-1185">Reference proteome</keyword>
<dbReference type="SUPFAM" id="SSF143744">
    <property type="entry name" value="GlcG-like"/>
    <property type="match status" value="1"/>
</dbReference>
<dbReference type="InterPro" id="IPR005624">
    <property type="entry name" value="PduO/GlcC-like"/>
</dbReference>
<dbReference type="EMBL" id="JAUPBM010000059">
    <property type="protein sequence ID" value="MDO7020313.1"/>
    <property type="molecule type" value="Genomic_DNA"/>
</dbReference>
<comment type="caution">
    <text evidence="1">The sequence shown here is derived from an EMBL/GenBank/DDBJ whole genome shotgun (WGS) entry which is preliminary data.</text>
</comment>
<evidence type="ECO:0000313" key="2">
    <source>
        <dbReference type="Proteomes" id="UP001175147"/>
    </source>
</evidence>
<sequence>MELNLNDAFIMALEAIKKAGSIHVDVCISIVNSHGEEIFFCKMDNALKISEKLAFKKAYSSISLKVPTSDIKKLIDDSLCGLDTAMAGELVMFGGGIPIFRDGKLLGAVGISGGAVEEDVVIAKAALDAFNRSI</sequence>
<gene>
    <name evidence="1" type="ORF">Q5M86_05960</name>
</gene>
<dbReference type="PANTHER" id="PTHR34309:SF1">
    <property type="entry name" value="PROTEIN GLCG"/>
    <property type="match status" value="1"/>
</dbReference>
<evidence type="ECO:0000313" key="1">
    <source>
        <dbReference type="EMBL" id="MDO7020313.1"/>
    </source>
</evidence>
<accession>A0ABT8YYJ2</accession>
<dbReference type="InterPro" id="IPR052517">
    <property type="entry name" value="GlcG_carb_metab_protein"/>
</dbReference>
<dbReference type="PANTHER" id="PTHR34309">
    <property type="entry name" value="SLR1406 PROTEIN"/>
    <property type="match status" value="1"/>
</dbReference>
<protein>
    <submittedName>
        <fullName evidence="1">Heme-binding protein</fullName>
    </submittedName>
</protein>
<dbReference type="Pfam" id="PF03928">
    <property type="entry name" value="HbpS-like"/>
    <property type="match status" value="1"/>
</dbReference>